<dbReference type="AlphaFoldDB" id="A0A0R3PIH7"/>
<feature type="chain" id="PRO_5043130138" evidence="3">
    <location>
        <begin position="26"/>
        <end position="196"/>
    </location>
</feature>
<evidence type="ECO:0000313" key="6">
    <source>
        <dbReference type="WBParaSite" id="ACOC_0000415401-mRNA-1"/>
    </source>
</evidence>
<evidence type="ECO:0000256" key="2">
    <source>
        <dbReference type="SAM" id="MobiDB-lite"/>
    </source>
</evidence>
<dbReference type="STRING" id="334426.A0A0R3PIH7"/>
<dbReference type="GO" id="GO:0030527">
    <property type="term" value="F:structural constituent of chromatin"/>
    <property type="evidence" value="ECO:0007669"/>
    <property type="project" value="InterPro"/>
</dbReference>
<dbReference type="CDD" id="cd22910">
    <property type="entry name" value="HFD_H2B"/>
    <property type="match status" value="1"/>
</dbReference>
<dbReference type="SUPFAM" id="SSF47113">
    <property type="entry name" value="Histone-fold"/>
    <property type="match status" value="1"/>
</dbReference>
<evidence type="ECO:0000256" key="3">
    <source>
        <dbReference type="SAM" id="SignalP"/>
    </source>
</evidence>
<gene>
    <name evidence="4" type="ORF">ACOC_LOCUS4155</name>
</gene>
<dbReference type="GO" id="GO:0000786">
    <property type="term" value="C:nucleosome"/>
    <property type="evidence" value="ECO:0007669"/>
    <property type="project" value="InterPro"/>
</dbReference>
<evidence type="ECO:0000256" key="1">
    <source>
        <dbReference type="ARBA" id="ARBA00006846"/>
    </source>
</evidence>
<protein>
    <submittedName>
        <fullName evidence="6">Histone domain-containing protein</fullName>
    </submittedName>
</protein>
<dbReference type="InterPro" id="IPR000558">
    <property type="entry name" value="Histone_H2B"/>
</dbReference>
<dbReference type="EMBL" id="UYYA01002212">
    <property type="protein sequence ID" value="VDM55740.1"/>
    <property type="molecule type" value="Genomic_DNA"/>
</dbReference>
<dbReference type="Gene3D" id="1.10.20.10">
    <property type="entry name" value="Histone, subunit A"/>
    <property type="match status" value="1"/>
</dbReference>
<dbReference type="PANTHER" id="PTHR23428">
    <property type="entry name" value="HISTONE H2B"/>
    <property type="match status" value="1"/>
</dbReference>
<dbReference type="GO" id="GO:0003677">
    <property type="term" value="F:DNA binding"/>
    <property type="evidence" value="ECO:0007669"/>
    <property type="project" value="InterPro"/>
</dbReference>
<evidence type="ECO:0000313" key="5">
    <source>
        <dbReference type="Proteomes" id="UP000267027"/>
    </source>
</evidence>
<name>A0A0R3PIH7_ANGCS</name>
<organism evidence="6">
    <name type="scientific">Angiostrongylus costaricensis</name>
    <name type="common">Nematode worm</name>
    <dbReference type="NCBI Taxonomy" id="334426"/>
    <lineage>
        <taxon>Eukaryota</taxon>
        <taxon>Metazoa</taxon>
        <taxon>Ecdysozoa</taxon>
        <taxon>Nematoda</taxon>
        <taxon>Chromadorea</taxon>
        <taxon>Rhabditida</taxon>
        <taxon>Rhabditina</taxon>
        <taxon>Rhabditomorpha</taxon>
        <taxon>Strongyloidea</taxon>
        <taxon>Metastrongylidae</taxon>
        <taxon>Angiostrongylus</taxon>
    </lineage>
</organism>
<keyword evidence="3" id="KW-0732">Signal</keyword>
<evidence type="ECO:0000313" key="4">
    <source>
        <dbReference type="EMBL" id="VDM55740.1"/>
    </source>
</evidence>
<feature type="region of interest" description="Disordered" evidence="2">
    <location>
        <begin position="79"/>
        <end position="111"/>
    </location>
</feature>
<proteinExistence type="inferred from homology"/>
<dbReference type="InterPro" id="IPR009072">
    <property type="entry name" value="Histone-fold"/>
</dbReference>
<reference evidence="6" key="1">
    <citation type="submission" date="2017-02" db="UniProtKB">
        <authorList>
            <consortium name="WormBaseParasite"/>
        </authorList>
    </citation>
    <scope>IDENTIFICATION</scope>
</reference>
<reference evidence="4 5" key="2">
    <citation type="submission" date="2018-11" db="EMBL/GenBank/DDBJ databases">
        <authorList>
            <consortium name="Pathogen Informatics"/>
        </authorList>
    </citation>
    <scope>NUCLEOTIDE SEQUENCE [LARGE SCALE GENOMIC DNA]</scope>
    <source>
        <strain evidence="4 5">Costa Rica</strain>
    </source>
</reference>
<dbReference type="GO" id="GO:0046982">
    <property type="term" value="F:protein heterodimerization activity"/>
    <property type="evidence" value="ECO:0007669"/>
    <property type="project" value="InterPro"/>
</dbReference>
<dbReference type="OrthoDB" id="5807605at2759"/>
<sequence length="196" mass="21849">MNTKFVVSSTFLIMVVLIFYRQSVATVGNWVEANTDLEESASNYESFTKLSQVTVNYSLKKVAPSGLSSSDYPVNIRLVTPPNPSAKGAKKAAKSQKASRAGDKKKKHRRKESYSVYIYRVLKQVHPDTGGDFVEGDVHHELICERRASRLAHYNKRSTISSREIQTAVRLIRLGELAQHAVSEGTKAVNKFTSSK</sequence>
<dbReference type="Proteomes" id="UP000267027">
    <property type="component" value="Unassembled WGS sequence"/>
</dbReference>
<dbReference type="SMART" id="SM00427">
    <property type="entry name" value="H2B"/>
    <property type="match status" value="1"/>
</dbReference>
<comment type="similarity">
    <text evidence="1">Belongs to the histone H2B family.</text>
</comment>
<dbReference type="PRINTS" id="PR00621">
    <property type="entry name" value="HISTONEH2B"/>
</dbReference>
<accession>A0A0R3PIH7</accession>
<keyword evidence="5" id="KW-1185">Reference proteome</keyword>
<dbReference type="WBParaSite" id="ACOC_0000415401-mRNA-1">
    <property type="protein sequence ID" value="ACOC_0000415401-mRNA-1"/>
    <property type="gene ID" value="ACOC_0000415401"/>
</dbReference>
<feature type="signal peptide" evidence="3">
    <location>
        <begin position="1"/>
        <end position="25"/>
    </location>
</feature>